<keyword evidence="3" id="KW-1185">Reference proteome</keyword>
<keyword evidence="1" id="KW-0812">Transmembrane</keyword>
<evidence type="ECO:0000313" key="2">
    <source>
        <dbReference type="EMBL" id="ODA28245.1"/>
    </source>
</evidence>
<keyword evidence="1" id="KW-1133">Transmembrane helix</keyword>
<gene>
    <name evidence="2" type="ORF">A6X21_01205</name>
</gene>
<comment type="caution">
    <text evidence="2">The sequence shown here is derived from an EMBL/GenBank/DDBJ whole genome shotgun (WGS) entry which is preliminary data.</text>
</comment>
<evidence type="ECO:0000313" key="3">
    <source>
        <dbReference type="Proteomes" id="UP000094828"/>
    </source>
</evidence>
<protein>
    <submittedName>
        <fullName evidence="2">Uncharacterized protein</fullName>
    </submittedName>
</protein>
<dbReference type="STRING" id="1841610.A6X21_01205"/>
<organism evidence="2 3">
    <name type="scientific">Planctopirus hydrillae</name>
    <dbReference type="NCBI Taxonomy" id="1841610"/>
    <lineage>
        <taxon>Bacteria</taxon>
        <taxon>Pseudomonadati</taxon>
        <taxon>Planctomycetota</taxon>
        <taxon>Planctomycetia</taxon>
        <taxon>Planctomycetales</taxon>
        <taxon>Planctomycetaceae</taxon>
        <taxon>Planctopirus</taxon>
    </lineage>
</organism>
<keyword evidence="1" id="KW-0472">Membrane</keyword>
<reference evidence="2 3" key="1">
    <citation type="submission" date="2016-05" db="EMBL/GenBank/DDBJ databases">
        <title>Genomic and physiological characterization of Planctopirus sp. isolated from fresh water lake.</title>
        <authorList>
            <person name="Subhash Y."/>
            <person name="Ramana C."/>
        </authorList>
    </citation>
    <scope>NUCLEOTIDE SEQUENCE [LARGE SCALE GENOMIC DNA]</scope>
    <source>
        <strain evidence="2 3">JC280</strain>
    </source>
</reference>
<sequence>MLDSHKFQLIGSAGSMCNFLSSRSRFVIAIAVLLPCLLVMYAFFGSPHSGSKGFADLIVNVIVKNDTGDDLLLIELLDSDYRHIETLWAGANPQKSDFMFACLVGKIYRPDSHLRFLFKNNKSMTCNTPGIVVDTVDNASTEGRRSNYIESFSAVISLQELQVSIDSSAKWNVQLDL</sequence>
<name>A0A1C3E4R4_9PLAN</name>
<dbReference type="EMBL" id="LYDR01000154">
    <property type="protein sequence ID" value="ODA28245.1"/>
    <property type="molecule type" value="Genomic_DNA"/>
</dbReference>
<dbReference type="Proteomes" id="UP000094828">
    <property type="component" value="Unassembled WGS sequence"/>
</dbReference>
<feature type="transmembrane region" description="Helical" evidence="1">
    <location>
        <begin position="26"/>
        <end position="44"/>
    </location>
</feature>
<evidence type="ECO:0000256" key="1">
    <source>
        <dbReference type="SAM" id="Phobius"/>
    </source>
</evidence>
<accession>A0A1C3E4R4</accession>
<proteinExistence type="predicted"/>
<dbReference type="AlphaFoldDB" id="A0A1C3E4R4"/>